<dbReference type="EMBL" id="CP054160">
    <property type="protein sequence ID" value="QKJ59631.1"/>
    <property type="molecule type" value="Genomic_DNA"/>
</dbReference>
<evidence type="ECO:0000256" key="1">
    <source>
        <dbReference type="SAM" id="Phobius"/>
    </source>
</evidence>
<proteinExistence type="predicted"/>
<evidence type="ECO:0000313" key="3">
    <source>
        <dbReference type="Proteomes" id="UP000503464"/>
    </source>
</evidence>
<evidence type="ECO:0000313" key="2">
    <source>
        <dbReference type="EMBL" id="QKJ59631.1"/>
    </source>
</evidence>
<organism evidence="2 3">
    <name type="scientific">Serratia fonticola</name>
    <dbReference type="NCBI Taxonomy" id="47917"/>
    <lineage>
        <taxon>Bacteria</taxon>
        <taxon>Pseudomonadati</taxon>
        <taxon>Pseudomonadota</taxon>
        <taxon>Gammaproteobacteria</taxon>
        <taxon>Enterobacterales</taxon>
        <taxon>Yersiniaceae</taxon>
        <taxon>Serratia</taxon>
    </lineage>
</organism>
<accession>A0AAE7JU81</accession>
<protein>
    <submittedName>
        <fullName evidence="2">Uncharacterized protein</fullName>
    </submittedName>
</protein>
<keyword evidence="1" id="KW-0812">Transmembrane</keyword>
<gene>
    <name evidence="2" type="ORF">G9399_16555</name>
</gene>
<sequence length="155" mass="17652">MRKELVAPIILASCLLPLLIYYIFLDRPDKVNISCHGTLVTQNELMSSRVRVSIFLTGERGRVNFDGIISNEKNVKITIRRASSFTLHHYGNTYAIDKSIASELPGNMASTDLLTGMFPEFMLFNDKDYRLNMYKVGNDGYLFMSDKFVTLYCVS</sequence>
<keyword evidence="1" id="KW-0472">Membrane</keyword>
<keyword evidence="1" id="KW-1133">Transmembrane helix</keyword>
<feature type="transmembrane region" description="Helical" evidence="1">
    <location>
        <begin position="6"/>
        <end position="24"/>
    </location>
</feature>
<dbReference type="RefSeq" id="WP_065685228.1">
    <property type="nucleotide sequence ID" value="NZ_CAMKUK010000004.1"/>
</dbReference>
<dbReference type="AlphaFoldDB" id="A0AAE7JU81"/>
<dbReference type="Proteomes" id="UP000503464">
    <property type="component" value="Chromosome"/>
</dbReference>
<reference evidence="3" key="1">
    <citation type="submission" date="2020-03" db="EMBL/GenBank/DDBJ databases">
        <title>Genome sequences of seven Enterobacteriaceae strains isolated from Canadian wastewater treatment facilities.</title>
        <authorList>
            <person name="Huang H."/>
            <person name="Chmara J.T."/>
            <person name="Duceppe M.-O."/>
        </authorList>
    </citation>
    <scope>NUCLEOTIDE SEQUENCE [LARGE SCALE GENOMIC DNA]</scope>
    <source>
        <strain evidence="3">Biosolid 3</strain>
    </source>
</reference>
<name>A0AAE7JU81_SERFO</name>